<dbReference type="RefSeq" id="XP_060418472.1">
    <property type="nucleotide sequence ID" value="XM_060563239.1"/>
</dbReference>
<organism evidence="2 3">
    <name type="scientific">Colletotrichum navitas</name>
    <dbReference type="NCBI Taxonomy" id="681940"/>
    <lineage>
        <taxon>Eukaryota</taxon>
        <taxon>Fungi</taxon>
        <taxon>Dikarya</taxon>
        <taxon>Ascomycota</taxon>
        <taxon>Pezizomycotina</taxon>
        <taxon>Sordariomycetes</taxon>
        <taxon>Hypocreomycetidae</taxon>
        <taxon>Glomerellales</taxon>
        <taxon>Glomerellaceae</taxon>
        <taxon>Colletotrichum</taxon>
        <taxon>Colletotrichum graminicola species complex</taxon>
    </lineage>
</organism>
<keyword evidence="3" id="KW-1185">Reference proteome</keyword>
<evidence type="ECO:0000313" key="2">
    <source>
        <dbReference type="EMBL" id="KAK1597700.1"/>
    </source>
</evidence>
<proteinExistence type="predicted"/>
<accession>A0AAD8Q8E0</accession>
<sequence length="350" mass="38070">MNNTAQPSLTLLAAAPAMNEFDYGALLLGDELLFGDENIHSSETLSESSPNRASRSGAGNSGGDGVIHITHREREHLVIRGILIIGTQMWIKGIKPIFVNIMGEDSSAVLEPRMADLPLIQKERADGAWIQLPHEKFQRVIDTGNQTMVLLASHWIALKQIMAFITNAEHERREKAPPPKERSATDPSGTVRWLGHLNKQVDHEHLVYNQWPLWSPVCTTLYHFGPGKPPVLRLPRAPVSAPGEPADGDLDVSVVPKSLVSRTQVLETPRVAQLVRGPGTRTEGTGRSAAGKGDRLAADLSRWTGPKGGRARDAVEALVVASCVCMLKKEVDRRRMHQMVIMAGAASGGS</sequence>
<dbReference type="Proteomes" id="UP001230504">
    <property type="component" value="Unassembled WGS sequence"/>
</dbReference>
<feature type="compositionally biased region" description="Basic and acidic residues" evidence="1">
    <location>
        <begin position="170"/>
        <end position="184"/>
    </location>
</feature>
<comment type="caution">
    <text evidence="2">The sequence shown here is derived from an EMBL/GenBank/DDBJ whole genome shotgun (WGS) entry which is preliminary data.</text>
</comment>
<protein>
    <submittedName>
        <fullName evidence="2">Uncharacterized protein</fullName>
    </submittedName>
</protein>
<feature type="region of interest" description="Disordered" evidence="1">
    <location>
        <begin position="170"/>
        <end position="190"/>
    </location>
</feature>
<name>A0AAD8Q8E0_9PEZI</name>
<feature type="region of interest" description="Disordered" evidence="1">
    <location>
        <begin position="42"/>
        <end position="66"/>
    </location>
</feature>
<reference evidence="2" key="1">
    <citation type="submission" date="2021-06" db="EMBL/GenBank/DDBJ databases">
        <title>Comparative genomics, transcriptomics and evolutionary studies reveal genomic signatures of adaptation to plant cell wall in hemibiotrophic fungi.</title>
        <authorList>
            <consortium name="DOE Joint Genome Institute"/>
            <person name="Baroncelli R."/>
            <person name="Diaz J.F."/>
            <person name="Benocci T."/>
            <person name="Peng M."/>
            <person name="Battaglia E."/>
            <person name="Haridas S."/>
            <person name="Andreopoulos W."/>
            <person name="Labutti K."/>
            <person name="Pangilinan J."/>
            <person name="Floch G.L."/>
            <person name="Makela M.R."/>
            <person name="Henrissat B."/>
            <person name="Grigoriev I.V."/>
            <person name="Crouch J.A."/>
            <person name="De Vries R.P."/>
            <person name="Sukno S.A."/>
            <person name="Thon M.R."/>
        </authorList>
    </citation>
    <scope>NUCLEOTIDE SEQUENCE</scope>
    <source>
        <strain evidence="2">CBS 125086</strain>
    </source>
</reference>
<dbReference type="GeneID" id="85447479"/>
<evidence type="ECO:0000256" key="1">
    <source>
        <dbReference type="SAM" id="MobiDB-lite"/>
    </source>
</evidence>
<dbReference type="AlphaFoldDB" id="A0AAD8Q8E0"/>
<evidence type="ECO:0000313" key="3">
    <source>
        <dbReference type="Proteomes" id="UP001230504"/>
    </source>
</evidence>
<gene>
    <name evidence="2" type="ORF">LY79DRAFT_666523</name>
</gene>
<dbReference type="EMBL" id="JAHLJV010000007">
    <property type="protein sequence ID" value="KAK1597700.1"/>
    <property type="molecule type" value="Genomic_DNA"/>
</dbReference>